<dbReference type="InterPro" id="IPR023346">
    <property type="entry name" value="Lysozyme-like_dom_sf"/>
</dbReference>
<feature type="region of interest" description="Disordered" evidence="2">
    <location>
        <begin position="97"/>
        <end position="116"/>
    </location>
</feature>
<feature type="domain" description="Transglycosylase SLT" evidence="3">
    <location>
        <begin position="236"/>
        <end position="363"/>
    </location>
</feature>
<evidence type="ECO:0008006" key="7">
    <source>
        <dbReference type="Google" id="ProtNLM"/>
    </source>
</evidence>
<evidence type="ECO:0000313" key="6">
    <source>
        <dbReference type="Proteomes" id="UP000501466"/>
    </source>
</evidence>
<dbReference type="PROSITE" id="PS00922">
    <property type="entry name" value="TRANSGLYCOSYLASE"/>
    <property type="match status" value="1"/>
</dbReference>
<evidence type="ECO:0000256" key="1">
    <source>
        <dbReference type="ARBA" id="ARBA00007734"/>
    </source>
</evidence>
<comment type="similarity">
    <text evidence="1">Belongs to the transglycosylase Slt family.</text>
</comment>
<dbReference type="InterPro" id="IPR024570">
    <property type="entry name" value="Murein_transglycosylaseC_N"/>
</dbReference>
<dbReference type="InterPro" id="IPR000189">
    <property type="entry name" value="Transglyc_AS"/>
</dbReference>
<feature type="compositionally biased region" description="Polar residues" evidence="2">
    <location>
        <begin position="100"/>
        <end position="113"/>
    </location>
</feature>
<name>A0A6F8PLW3_9GAMM</name>
<dbReference type="PANTHER" id="PTHR37423:SF2">
    <property type="entry name" value="MEMBRANE-BOUND LYTIC MUREIN TRANSGLYCOSYLASE C"/>
    <property type="match status" value="1"/>
</dbReference>
<dbReference type="AlphaFoldDB" id="A0A6F8PLW3"/>
<dbReference type="Pfam" id="PF01464">
    <property type="entry name" value="SLT"/>
    <property type="match status" value="1"/>
</dbReference>
<dbReference type="KEGG" id="tzo:THMIRHAT_08220"/>
<proteinExistence type="inferred from homology"/>
<keyword evidence="6" id="KW-1185">Reference proteome</keyword>
<accession>A0A6F8PLW3</accession>
<dbReference type="PANTHER" id="PTHR37423">
    <property type="entry name" value="SOLUBLE LYTIC MUREIN TRANSGLYCOSYLASE-RELATED"/>
    <property type="match status" value="1"/>
</dbReference>
<protein>
    <recommendedName>
        <fullName evidence="7">Transglycosylase SLT domain-containing protein</fullName>
    </recommendedName>
</protein>
<feature type="domain" description="Murein transglycosylase-C N-terminal" evidence="4">
    <location>
        <begin position="136"/>
        <end position="226"/>
    </location>
</feature>
<dbReference type="Gene3D" id="1.10.530.10">
    <property type="match status" value="1"/>
</dbReference>
<evidence type="ECO:0000259" key="4">
    <source>
        <dbReference type="Pfam" id="PF11873"/>
    </source>
</evidence>
<dbReference type="InterPro" id="IPR008258">
    <property type="entry name" value="Transglycosylase_SLT_dom_1"/>
</dbReference>
<dbReference type="RefSeq" id="WP_173290910.1">
    <property type="nucleotide sequence ID" value="NZ_AP021888.1"/>
</dbReference>
<reference evidence="6" key="1">
    <citation type="submission" date="2019-11" db="EMBL/GenBank/DDBJ databases">
        <title>Isolation and characterization of two novel species in the genus Thiomicrorhabdus.</title>
        <authorList>
            <person name="Mochizuki J."/>
            <person name="Kojima H."/>
            <person name="Fukui M."/>
        </authorList>
    </citation>
    <scope>NUCLEOTIDE SEQUENCE [LARGE SCALE GENOMIC DNA]</scope>
    <source>
        <strain evidence="6">AkT22</strain>
    </source>
</reference>
<sequence length="403" mass="45124">MNFSRTLTYLLIAFSLLLLSGGFMTAFQAWVVQQQNASKSTIKNYPTVSGIRNIVSTPKPESIFKTPEPLLFSTQTTIEDQSNGAFSPDLYLPPNVVNAELSSDDTPQKSPSNDEGILPTLAVFQDALVVQFPKQIASFQNMQKHLSHLILSPTSYDSMDWLTAEQFQTSLKPFLYSKVKDAQGQSIRYPKQAYTYAKTLIEMALSQDEDNENFVNVRIPLVEKGLSGKAKDYEQLVSQYSKDFQVEPALVYAIMEVESNFNPKAVSKSNAIGLMQIKPFAAGKDVFELLDGREDAPSELELFDSEQNIRIGVGYLNLLKYGYLKAVKNDEAREILTISSYNGGLSTVLKLFGDNPDKAIAKINRISAKSIYETIQQKHQSEETRNYLEKVLSAKQKFQVILS</sequence>
<evidence type="ECO:0000259" key="3">
    <source>
        <dbReference type="Pfam" id="PF01464"/>
    </source>
</evidence>
<dbReference type="SUPFAM" id="SSF53955">
    <property type="entry name" value="Lysozyme-like"/>
    <property type="match status" value="1"/>
</dbReference>
<dbReference type="Pfam" id="PF11873">
    <property type="entry name" value="Mltc_N"/>
    <property type="match status" value="1"/>
</dbReference>
<dbReference type="GO" id="GO:0008933">
    <property type="term" value="F:peptidoglycan lytic transglycosylase activity"/>
    <property type="evidence" value="ECO:0007669"/>
    <property type="project" value="InterPro"/>
</dbReference>
<evidence type="ECO:0000256" key="2">
    <source>
        <dbReference type="SAM" id="MobiDB-lite"/>
    </source>
</evidence>
<dbReference type="GO" id="GO:0000270">
    <property type="term" value="P:peptidoglycan metabolic process"/>
    <property type="evidence" value="ECO:0007669"/>
    <property type="project" value="InterPro"/>
</dbReference>
<evidence type="ECO:0000313" key="5">
    <source>
        <dbReference type="EMBL" id="BBP43076.1"/>
    </source>
</evidence>
<dbReference type="EMBL" id="AP021888">
    <property type="protein sequence ID" value="BBP43076.1"/>
    <property type="molecule type" value="Genomic_DNA"/>
</dbReference>
<dbReference type="GO" id="GO:0016020">
    <property type="term" value="C:membrane"/>
    <property type="evidence" value="ECO:0007669"/>
    <property type="project" value="InterPro"/>
</dbReference>
<dbReference type="CDD" id="cd16893">
    <property type="entry name" value="LT_MltC_MltE"/>
    <property type="match status" value="1"/>
</dbReference>
<organism evidence="5 6">
    <name type="scientific">Thiosulfativibrio zosterae</name>
    <dbReference type="NCBI Taxonomy" id="2675053"/>
    <lineage>
        <taxon>Bacteria</taxon>
        <taxon>Pseudomonadati</taxon>
        <taxon>Pseudomonadota</taxon>
        <taxon>Gammaproteobacteria</taxon>
        <taxon>Thiotrichales</taxon>
        <taxon>Piscirickettsiaceae</taxon>
        <taxon>Thiosulfativibrio</taxon>
    </lineage>
</organism>
<gene>
    <name evidence="5" type="ORF">THMIRHAT_08220</name>
</gene>
<dbReference type="Proteomes" id="UP000501466">
    <property type="component" value="Chromosome"/>
</dbReference>